<comment type="catalytic activity">
    <reaction evidence="9 10">
        <text>Release of signal peptides from bacterial membrane prolipoproteins. Hydrolyzes -Xaa-Yaa-Zaa-|-(S,diacylglyceryl)Cys-, in which Xaa is hydrophobic (preferably Leu), and Yaa (Ala or Ser) and Zaa (Gly or Ala) have small, neutral side chains.</text>
        <dbReference type="EC" id="3.4.23.36"/>
    </reaction>
</comment>
<proteinExistence type="inferred from homology"/>
<sequence length="163" mass="17687">MNDSKAGHIALVCIVCLLLDQGSKWWASDNLVAWQMTSYLGDMVRIGYTENLGVFLSVGAGFSPEQRMVLFIGVVGLFLLALLSYMVESRDLSKLQLTSLSLIFAGGIGNLLDRIFNHGAVIDFINLGIGSIRTGIFNIADVVILIGAMMIILCTPFQSAQLK</sequence>
<comment type="caution">
    <text evidence="12">The sequence shown here is derived from an EMBL/GenBank/DDBJ whole genome shotgun (WGS) entry which is preliminary data.</text>
</comment>
<dbReference type="PANTHER" id="PTHR33695:SF1">
    <property type="entry name" value="LIPOPROTEIN SIGNAL PEPTIDASE"/>
    <property type="match status" value="1"/>
</dbReference>
<evidence type="ECO:0000256" key="4">
    <source>
        <dbReference type="ARBA" id="ARBA00022692"/>
    </source>
</evidence>
<dbReference type="GO" id="GO:0006508">
    <property type="term" value="P:proteolysis"/>
    <property type="evidence" value="ECO:0007669"/>
    <property type="project" value="UniProtKB-KW"/>
</dbReference>
<comment type="function">
    <text evidence="9 10">This protein specifically catalyzes the removal of signal peptides from prolipoproteins.</text>
</comment>
<keyword evidence="7 9" id="KW-1133">Transmembrane helix</keyword>
<keyword evidence="8 9" id="KW-0472">Membrane</keyword>
<comment type="similarity">
    <text evidence="1 9 11">Belongs to the peptidase A8 family.</text>
</comment>
<feature type="active site" evidence="9">
    <location>
        <position position="123"/>
    </location>
</feature>
<comment type="subcellular location">
    <subcellularLocation>
        <location evidence="9">Cell membrane</location>
        <topology evidence="9">Multi-pass membrane protein</topology>
    </subcellularLocation>
</comment>
<keyword evidence="5 9" id="KW-0064">Aspartyl protease</keyword>
<evidence type="ECO:0000256" key="1">
    <source>
        <dbReference type="ARBA" id="ARBA00006139"/>
    </source>
</evidence>
<feature type="active site" evidence="9">
    <location>
        <position position="141"/>
    </location>
</feature>
<evidence type="ECO:0000256" key="5">
    <source>
        <dbReference type="ARBA" id="ARBA00022750"/>
    </source>
</evidence>
<dbReference type="PANTHER" id="PTHR33695">
    <property type="entry name" value="LIPOPROTEIN SIGNAL PEPTIDASE"/>
    <property type="match status" value="1"/>
</dbReference>
<evidence type="ECO:0000256" key="3">
    <source>
        <dbReference type="ARBA" id="ARBA00022670"/>
    </source>
</evidence>
<dbReference type="InterPro" id="IPR001872">
    <property type="entry name" value="Peptidase_A8"/>
</dbReference>
<dbReference type="GO" id="GO:0005886">
    <property type="term" value="C:plasma membrane"/>
    <property type="evidence" value="ECO:0007669"/>
    <property type="project" value="UniProtKB-SubCell"/>
</dbReference>
<dbReference type="RefSeq" id="WP_023400270.1">
    <property type="nucleotide sequence ID" value="NZ_AUSV01000085.1"/>
</dbReference>
<keyword evidence="6 9" id="KW-0378">Hydrolase</keyword>
<dbReference type="Pfam" id="PF01252">
    <property type="entry name" value="Peptidase_A8"/>
    <property type="match status" value="1"/>
</dbReference>
<keyword evidence="4 9" id="KW-0812">Transmembrane</keyword>
<dbReference type="UniPathway" id="UPA00665"/>
<comment type="caution">
    <text evidence="9">Lacks conserved residue(s) required for the propagation of feature annotation.</text>
</comment>
<keyword evidence="2 9" id="KW-1003">Cell membrane</keyword>
<name>V4H4E6_PSEL2</name>
<dbReference type="HAMAP" id="MF_00161">
    <property type="entry name" value="LspA"/>
    <property type="match status" value="1"/>
</dbReference>
<comment type="pathway">
    <text evidence="9">Protein modification; lipoprotein biosynthesis (signal peptide cleavage).</text>
</comment>
<evidence type="ECO:0000256" key="6">
    <source>
        <dbReference type="ARBA" id="ARBA00022801"/>
    </source>
</evidence>
<dbReference type="EMBL" id="AUSV01000085">
    <property type="protein sequence ID" value="ESP92336.1"/>
    <property type="molecule type" value="Genomic_DNA"/>
</dbReference>
<dbReference type="PROSITE" id="PS00855">
    <property type="entry name" value="SPASE_II"/>
    <property type="match status" value="1"/>
</dbReference>
<evidence type="ECO:0000256" key="7">
    <source>
        <dbReference type="ARBA" id="ARBA00022989"/>
    </source>
</evidence>
<dbReference type="AlphaFoldDB" id="V4H4E6"/>
<dbReference type="PRINTS" id="PR00781">
    <property type="entry name" value="LIPOSIGPTASE"/>
</dbReference>
<dbReference type="NCBIfam" id="TIGR00077">
    <property type="entry name" value="lspA"/>
    <property type="match status" value="1"/>
</dbReference>
<keyword evidence="12" id="KW-0449">Lipoprotein</keyword>
<feature type="transmembrane region" description="Helical" evidence="9">
    <location>
        <begin position="68"/>
        <end position="87"/>
    </location>
</feature>
<feature type="transmembrane region" description="Helical" evidence="9">
    <location>
        <begin position="136"/>
        <end position="157"/>
    </location>
</feature>
<keyword evidence="3 9" id="KW-0645">Protease</keyword>
<dbReference type="PATRIC" id="fig|1353533.3.peg.3390"/>
<evidence type="ECO:0000256" key="10">
    <source>
        <dbReference type="RuleBase" id="RU000594"/>
    </source>
</evidence>
<gene>
    <name evidence="9" type="primary">lspA</name>
    <name evidence="12" type="ORF">PL2TA16_04808</name>
</gene>
<dbReference type="Proteomes" id="UP000017820">
    <property type="component" value="Unassembled WGS sequence"/>
</dbReference>
<accession>V4H4E6</accession>
<protein>
    <recommendedName>
        <fullName evidence="9">Lipoprotein signal peptidase</fullName>
        <ecNumber evidence="9">3.4.23.36</ecNumber>
    </recommendedName>
    <alternativeName>
        <fullName evidence="9">Prolipoprotein signal peptidase</fullName>
    </alternativeName>
    <alternativeName>
        <fullName evidence="9">Signal peptidase II</fullName>
        <shortName evidence="9">SPase II</shortName>
    </alternativeName>
</protein>
<evidence type="ECO:0000256" key="11">
    <source>
        <dbReference type="RuleBase" id="RU004181"/>
    </source>
</evidence>
<evidence type="ECO:0000313" key="13">
    <source>
        <dbReference type="Proteomes" id="UP000017820"/>
    </source>
</evidence>
<dbReference type="GO" id="GO:0004190">
    <property type="term" value="F:aspartic-type endopeptidase activity"/>
    <property type="evidence" value="ECO:0007669"/>
    <property type="project" value="UniProtKB-UniRule"/>
</dbReference>
<dbReference type="EC" id="3.4.23.36" evidence="9"/>
<evidence type="ECO:0000256" key="8">
    <source>
        <dbReference type="ARBA" id="ARBA00023136"/>
    </source>
</evidence>
<reference evidence="12 13" key="1">
    <citation type="submission" date="2013-07" db="EMBL/GenBank/DDBJ databases">
        <title>Draft genome sequence of Pseudoalteromonas luteoviolacea 2ta16.</title>
        <authorList>
            <person name="Allen E.E."/>
            <person name="Azam F."/>
            <person name="Podell S."/>
        </authorList>
    </citation>
    <scope>NUCLEOTIDE SEQUENCE [LARGE SCALE GENOMIC DNA]</scope>
    <source>
        <strain evidence="12 13">2ta16</strain>
    </source>
</reference>
<feature type="transmembrane region" description="Helical" evidence="9">
    <location>
        <begin position="99"/>
        <end position="116"/>
    </location>
</feature>
<evidence type="ECO:0000256" key="2">
    <source>
        <dbReference type="ARBA" id="ARBA00022475"/>
    </source>
</evidence>
<organism evidence="12 13">
    <name type="scientific">Pseudoalteromonas luteoviolacea (strain 2ta16)</name>
    <dbReference type="NCBI Taxonomy" id="1353533"/>
    <lineage>
        <taxon>Bacteria</taxon>
        <taxon>Pseudomonadati</taxon>
        <taxon>Pseudomonadota</taxon>
        <taxon>Gammaproteobacteria</taxon>
        <taxon>Alteromonadales</taxon>
        <taxon>Pseudoalteromonadaceae</taxon>
        <taxon>Pseudoalteromonas</taxon>
    </lineage>
</organism>
<evidence type="ECO:0000313" key="12">
    <source>
        <dbReference type="EMBL" id="ESP92336.1"/>
    </source>
</evidence>
<evidence type="ECO:0000256" key="9">
    <source>
        <dbReference type="HAMAP-Rule" id="MF_00161"/>
    </source>
</evidence>